<dbReference type="Proteomes" id="UP000005940">
    <property type="component" value="Chromosome"/>
</dbReference>
<proteinExistence type="predicted"/>
<evidence type="ECO:0000313" key="1">
    <source>
        <dbReference type="EMBL" id="QKM71721.1"/>
    </source>
</evidence>
<evidence type="ECO:0000313" key="2">
    <source>
        <dbReference type="Proteomes" id="UP000005940"/>
    </source>
</evidence>
<gene>
    <name evidence="1" type="ORF">STSU_019310</name>
</gene>
<protein>
    <submittedName>
        <fullName evidence="1">Uncharacterized protein</fullName>
    </submittedName>
</protein>
<accession>A0A7G3UQF5</accession>
<dbReference type="AlphaFoldDB" id="A0A7G3UQF5"/>
<sequence>MVVPDAPARVRPRGATALLLAVAAVVGISAGTAVGYGVQAGREPEPLPALSQAGLAYPAKPLPAGERPPALSAAEDRGVRTNGDLRKLLVARPAGARNVPADWHDDNWADIAFYADQYEEAGSLFFSVLQKEVRRIAAASWEKGDRAYDIHLLQFRSSRGATEIADDVKAYLVGVEQDDQGLSGDALAGSGNGRYYLLKPVREPGYKPVYEARAVVQRGDIVADLSIWDTSPISKRDIRMLAERQLERL</sequence>
<name>A0A7G3UQF5_STRT9</name>
<keyword evidence="2" id="KW-1185">Reference proteome</keyword>
<reference evidence="1 2" key="1">
    <citation type="journal article" date="2012" name="J. Bacteriol.">
        <title>Draft genome of Streptomyces tsukubaensis NRRL 18488, the producer of the clinically important immunosuppressant tacrolimus (FK506).</title>
        <authorList>
            <person name="Barreiro C."/>
            <person name="Prieto C."/>
            <person name="Sola-Landa A."/>
            <person name="Solera E."/>
            <person name="Martinez-Castro M."/>
            <person name="Perez-Redondo R."/>
            <person name="Garcia-Estrada C."/>
            <person name="Aparicio J.F."/>
            <person name="Fernandez-Martinez L.T."/>
            <person name="Santos-Aberturas J."/>
            <person name="Salehi-Najafabadi Z."/>
            <person name="Rodriguez-Garcia A."/>
            <person name="Tauch A."/>
            <person name="Martin J.F."/>
        </authorList>
    </citation>
    <scope>NUCLEOTIDE SEQUENCE [LARGE SCALE GENOMIC DNA]</scope>
    <source>
        <strain evidence="2">DSM 42081 / NBRC 108919 / NRRL 18488 / 9993</strain>
    </source>
</reference>
<dbReference type="EMBL" id="CP029159">
    <property type="protein sequence ID" value="QKM71721.1"/>
    <property type="molecule type" value="Genomic_DNA"/>
</dbReference>
<organism evidence="1 2">
    <name type="scientific">Streptomyces tsukubensis (strain DSM 42081 / NBRC 108919 / NRRL 18488 / 9993)</name>
    <dbReference type="NCBI Taxonomy" id="1114943"/>
    <lineage>
        <taxon>Bacteria</taxon>
        <taxon>Bacillati</taxon>
        <taxon>Actinomycetota</taxon>
        <taxon>Actinomycetes</taxon>
        <taxon>Kitasatosporales</taxon>
        <taxon>Streptomycetaceae</taxon>
        <taxon>Streptomyces</taxon>
    </lineage>
</organism>